<name>A0ABW4FX17_9PSEU</name>
<keyword evidence="2" id="KW-1185">Reference proteome</keyword>
<evidence type="ECO:0000313" key="1">
    <source>
        <dbReference type="EMBL" id="MFD1534875.1"/>
    </source>
</evidence>
<protein>
    <submittedName>
        <fullName evidence="1">DUF429 domain-containing protein</fullName>
    </submittedName>
</protein>
<comment type="caution">
    <text evidence="1">The sequence shown here is derived from an EMBL/GenBank/DDBJ whole genome shotgun (WGS) entry which is preliminary data.</text>
</comment>
<dbReference type="EMBL" id="JBHUCP010000046">
    <property type="protein sequence ID" value="MFD1534875.1"/>
    <property type="molecule type" value="Genomic_DNA"/>
</dbReference>
<organism evidence="1 2">
    <name type="scientific">Pseudonocardia aurantiaca</name>
    <dbReference type="NCBI Taxonomy" id="75290"/>
    <lineage>
        <taxon>Bacteria</taxon>
        <taxon>Bacillati</taxon>
        <taxon>Actinomycetota</taxon>
        <taxon>Actinomycetes</taxon>
        <taxon>Pseudonocardiales</taxon>
        <taxon>Pseudonocardiaceae</taxon>
        <taxon>Pseudonocardia</taxon>
    </lineage>
</organism>
<reference evidence="2" key="1">
    <citation type="journal article" date="2019" name="Int. J. Syst. Evol. Microbiol.">
        <title>The Global Catalogue of Microorganisms (GCM) 10K type strain sequencing project: providing services to taxonomists for standard genome sequencing and annotation.</title>
        <authorList>
            <consortium name="The Broad Institute Genomics Platform"/>
            <consortium name="The Broad Institute Genome Sequencing Center for Infectious Disease"/>
            <person name="Wu L."/>
            <person name="Ma J."/>
        </authorList>
    </citation>
    <scope>NUCLEOTIDE SEQUENCE [LARGE SCALE GENOMIC DNA]</scope>
    <source>
        <strain evidence="2">JCM 12165</strain>
    </source>
</reference>
<sequence>MVAFGFAQHRPGEFAVMRTVGVDLAAQAKHTAVAVIEWGSGRARVVDIEIPADDDAVLRQSAPADKVGIDCPLGWPEPFVTFLCAHRVNASQGPGDNRGGKGWRSLAYRRTDEHVRTSAGLVPLSVATDRIGLTAIRAARLQALLAQRGHDVNRTGTGLIVEVYPAAGLKLWRLPHNRYKGRAHHEGLGALVDALISAAPWLELADHERVCRLSDHAFDAVVAALLARAAARGFTEMPAGTDRAAAAAEGWIALPSCALSDVVT</sequence>
<proteinExistence type="predicted"/>
<dbReference type="Pfam" id="PF04250">
    <property type="entry name" value="DUF429"/>
    <property type="match status" value="1"/>
</dbReference>
<accession>A0ABW4FX17</accession>
<evidence type="ECO:0000313" key="2">
    <source>
        <dbReference type="Proteomes" id="UP001597145"/>
    </source>
</evidence>
<dbReference type="RefSeq" id="WP_379660103.1">
    <property type="nucleotide sequence ID" value="NZ_JBHUCP010000046.1"/>
</dbReference>
<dbReference type="Proteomes" id="UP001597145">
    <property type="component" value="Unassembled WGS sequence"/>
</dbReference>
<gene>
    <name evidence="1" type="ORF">ACFSCY_36225</name>
</gene>
<dbReference type="InterPro" id="IPR007362">
    <property type="entry name" value="DUF429"/>
</dbReference>